<gene>
    <name evidence="1" type="ORF">LCGC14_1287770</name>
</gene>
<name>A0A0F9NA03_9ZZZZ</name>
<comment type="caution">
    <text evidence="1">The sequence shown here is derived from an EMBL/GenBank/DDBJ whole genome shotgun (WGS) entry which is preliminary data.</text>
</comment>
<accession>A0A0F9NA03</accession>
<organism evidence="1">
    <name type="scientific">marine sediment metagenome</name>
    <dbReference type="NCBI Taxonomy" id="412755"/>
    <lineage>
        <taxon>unclassified sequences</taxon>
        <taxon>metagenomes</taxon>
        <taxon>ecological metagenomes</taxon>
    </lineage>
</organism>
<sequence length="23" mass="2499">MTIAIVYAIIEKPTDTIVYVGST</sequence>
<protein>
    <submittedName>
        <fullName evidence="1">Uncharacterized protein</fullName>
    </submittedName>
</protein>
<proteinExistence type="predicted"/>
<evidence type="ECO:0000313" key="1">
    <source>
        <dbReference type="EMBL" id="KKM85570.1"/>
    </source>
</evidence>
<dbReference type="EMBL" id="LAZR01007388">
    <property type="protein sequence ID" value="KKM85570.1"/>
    <property type="molecule type" value="Genomic_DNA"/>
</dbReference>
<dbReference type="AlphaFoldDB" id="A0A0F9NA03"/>
<reference evidence="1" key="1">
    <citation type="journal article" date="2015" name="Nature">
        <title>Complex archaea that bridge the gap between prokaryotes and eukaryotes.</title>
        <authorList>
            <person name="Spang A."/>
            <person name="Saw J.H."/>
            <person name="Jorgensen S.L."/>
            <person name="Zaremba-Niedzwiedzka K."/>
            <person name="Martijn J."/>
            <person name="Lind A.E."/>
            <person name="van Eijk R."/>
            <person name="Schleper C."/>
            <person name="Guy L."/>
            <person name="Ettema T.J."/>
        </authorList>
    </citation>
    <scope>NUCLEOTIDE SEQUENCE</scope>
</reference>
<feature type="non-terminal residue" evidence="1">
    <location>
        <position position="23"/>
    </location>
</feature>